<evidence type="ECO:0000313" key="1">
    <source>
        <dbReference type="EMBL" id="OYN88532.1"/>
    </source>
</evidence>
<gene>
    <name evidence="1" type="ORF">CGZ91_13025</name>
</gene>
<dbReference type="AlphaFoldDB" id="A0A255EGI2"/>
<dbReference type="EMBL" id="NMVJ01000011">
    <property type="protein sequence ID" value="OYN88532.1"/>
    <property type="molecule type" value="Genomic_DNA"/>
</dbReference>
<accession>A0A255EGI2</accession>
<dbReference type="Proteomes" id="UP000216300">
    <property type="component" value="Unassembled WGS sequence"/>
</dbReference>
<protein>
    <submittedName>
        <fullName evidence="1">Uncharacterized protein</fullName>
    </submittedName>
</protein>
<organism evidence="1 2">
    <name type="scientific">Parenemella sanctibonifatiensis</name>
    <dbReference type="NCBI Taxonomy" id="2016505"/>
    <lineage>
        <taxon>Bacteria</taxon>
        <taxon>Bacillati</taxon>
        <taxon>Actinomycetota</taxon>
        <taxon>Actinomycetes</taxon>
        <taxon>Propionibacteriales</taxon>
        <taxon>Propionibacteriaceae</taxon>
        <taxon>Parenemella</taxon>
    </lineage>
</organism>
<comment type="caution">
    <text evidence="1">The sequence shown here is derived from an EMBL/GenBank/DDBJ whole genome shotgun (WGS) entry which is preliminary data.</text>
</comment>
<reference evidence="1 2" key="1">
    <citation type="submission" date="2017-07" db="EMBL/GenBank/DDBJ databases">
        <title>Draft whole genome sequences of clinical Proprionibacteriaceae strains.</title>
        <authorList>
            <person name="Bernier A.-M."/>
            <person name="Bernard K."/>
            <person name="Domingo M.-C."/>
        </authorList>
    </citation>
    <scope>NUCLEOTIDE SEQUENCE [LARGE SCALE GENOMIC DNA]</scope>
    <source>
        <strain evidence="1 2">NML 150081</strain>
    </source>
</reference>
<sequence length="65" mass="7105">MVDVIAVARQLTPDGEVAEAVRREFTASGATYEEARDAARSLVAAETDEWQLLHFVVPEHHSPAS</sequence>
<name>A0A255EGI2_9ACTN</name>
<dbReference type="RefSeq" id="WP_094455817.1">
    <property type="nucleotide sequence ID" value="NZ_NMVJ01000011.1"/>
</dbReference>
<proteinExistence type="predicted"/>
<evidence type="ECO:0000313" key="2">
    <source>
        <dbReference type="Proteomes" id="UP000216300"/>
    </source>
</evidence>
<keyword evidence="2" id="KW-1185">Reference proteome</keyword>